<keyword evidence="1" id="KW-0808">Transferase</keyword>
<dbReference type="SUPFAM" id="SSF56672">
    <property type="entry name" value="DNA/RNA polymerases"/>
    <property type="match status" value="1"/>
</dbReference>
<keyword evidence="2" id="KW-1185">Reference proteome</keyword>
<protein>
    <submittedName>
        <fullName evidence="1">Putative target of rapamycin (TOR) kinase 1</fullName>
    </submittedName>
</protein>
<sequence>MLPHVLERFDHIWELLGQPPPIEDDKRRHSRRLSAKDADLLRATGVVSLATPSKTRGWVIPFTVVEERESGWRRRMIAWPRAKNAHDVYEARLPLQHVAYYLDAVGDDIATTVDLKASFFQVELPPAWRSLYRFRDTRGTLLELTRLPMGYVASPEVMQLLVMAVAGHPDVVRKEFANPQTVRTDVWTDNIRLSGNATVIQAAQAALTITAQQANVTIGDQQWLARRYTFLGVVYNHTTKTVALASKFTRKCAEAPPHAHMTVADLEVFISRAFFASAVLDIPMINYYFLLKLTRRHLSALNRGLCKLGDGSALSPSVTKLAESLHARIIQNLPRCIRPVESTPISILATDASEHGWGAVFLPPCGPQLVVGGRWTSPPPPPSSSCKPRHAPCTSLTGRWRHTFVAPASTCMLIIPR</sequence>
<dbReference type="Proteomes" id="UP000037923">
    <property type="component" value="Unassembled WGS sequence"/>
</dbReference>
<evidence type="ECO:0000313" key="1">
    <source>
        <dbReference type="EMBL" id="KPA84400.1"/>
    </source>
</evidence>
<organism evidence="1 2">
    <name type="scientific">Leptomonas pyrrhocoris</name>
    <name type="common">Firebug parasite</name>
    <dbReference type="NCBI Taxonomy" id="157538"/>
    <lineage>
        <taxon>Eukaryota</taxon>
        <taxon>Discoba</taxon>
        <taxon>Euglenozoa</taxon>
        <taxon>Kinetoplastea</taxon>
        <taxon>Metakinetoplastina</taxon>
        <taxon>Trypanosomatida</taxon>
        <taxon>Trypanosomatidae</taxon>
        <taxon>Leishmaniinae</taxon>
        <taxon>Leptomonas</taxon>
    </lineage>
</organism>
<proteinExistence type="predicted"/>
<dbReference type="EMBL" id="LGTL01000003">
    <property type="protein sequence ID" value="KPA84400.1"/>
    <property type="molecule type" value="Genomic_DNA"/>
</dbReference>
<name>A0A0M9G7Q2_LEPPY</name>
<dbReference type="GO" id="GO:0016301">
    <property type="term" value="F:kinase activity"/>
    <property type="evidence" value="ECO:0007669"/>
    <property type="project" value="UniProtKB-KW"/>
</dbReference>
<dbReference type="Gene3D" id="3.10.10.10">
    <property type="entry name" value="HIV Type 1 Reverse Transcriptase, subunit A, domain 1"/>
    <property type="match status" value="1"/>
</dbReference>
<dbReference type="Gene3D" id="3.30.70.270">
    <property type="match status" value="1"/>
</dbReference>
<accession>A0A0M9G7Q2</accession>
<dbReference type="OrthoDB" id="247557at2759"/>
<evidence type="ECO:0000313" key="2">
    <source>
        <dbReference type="Proteomes" id="UP000037923"/>
    </source>
</evidence>
<dbReference type="InterPro" id="IPR043128">
    <property type="entry name" value="Rev_trsase/Diguanyl_cyclase"/>
</dbReference>
<dbReference type="AlphaFoldDB" id="A0A0M9G7Q2"/>
<dbReference type="OMA" id="TSEMSHR"/>
<dbReference type="GeneID" id="26902677"/>
<gene>
    <name evidence="1" type="ORF">ABB37_02382</name>
</gene>
<comment type="caution">
    <text evidence="1">The sequence shown here is derived from an EMBL/GenBank/DDBJ whole genome shotgun (WGS) entry which is preliminary data.</text>
</comment>
<dbReference type="InterPro" id="IPR043502">
    <property type="entry name" value="DNA/RNA_pol_sf"/>
</dbReference>
<keyword evidence="1" id="KW-0418">Kinase</keyword>
<dbReference type="RefSeq" id="XP_015662839.1">
    <property type="nucleotide sequence ID" value="XM_015799361.1"/>
</dbReference>
<dbReference type="VEuPathDB" id="TriTrypDB:LpyrH10_03_5330"/>
<reference evidence="1 2" key="1">
    <citation type="submission" date="2015-07" db="EMBL/GenBank/DDBJ databases">
        <title>High-quality genome of monoxenous trypanosomatid Leptomonas pyrrhocoris.</title>
        <authorList>
            <person name="Flegontov P."/>
            <person name="Butenko A."/>
            <person name="Firsov S."/>
            <person name="Vlcek C."/>
            <person name="Logacheva M.D."/>
            <person name="Field M."/>
            <person name="Filatov D."/>
            <person name="Flegontova O."/>
            <person name="Gerasimov E."/>
            <person name="Jackson A.P."/>
            <person name="Kelly S."/>
            <person name="Opperdoes F."/>
            <person name="O'Reilly A."/>
            <person name="Votypka J."/>
            <person name="Yurchenko V."/>
            <person name="Lukes J."/>
        </authorList>
    </citation>
    <scope>NUCLEOTIDE SEQUENCE [LARGE SCALE GENOMIC DNA]</scope>
    <source>
        <strain evidence="1">H10</strain>
    </source>
</reference>